<dbReference type="EMBL" id="JAGQLH010000012">
    <property type="protein sequence ID" value="MCA9385302.1"/>
    <property type="molecule type" value="Genomic_DNA"/>
</dbReference>
<dbReference type="Proteomes" id="UP000754563">
    <property type="component" value="Unassembled WGS sequence"/>
</dbReference>
<dbReference type="InterPro" id="IPR038008">
    <property type="entry name" value="Jag_KH"/>
</dbReference>
<organism evidence="3 4">
    <name type="scientific">Candidatus Dojkabacteria bacterium</name>
    <dbReference type="NCBI Taxonomy" id="2099670"/>
    <lineage>
        <taxon>Bacteria</taxon>
        <taxon>Candidatus Dojkabacteria</taxon>
    </lineage>
</organism>
<gene>
    <name evidence="3" type="ORF">KC717_01500</name>
</gene>
<feature type="region of interest" description="Disordered" evidence="1">
    <location>
        <begin position="140"/>
        <end position="160"/>
    </location>
</feature>
<evidence type="ECO:0000313" key="4">
    <source>
        <dbReference type="Proteomes" id="UP000754563"/>
    </source>
</evidence>
<evidence type="ECO:0000313" key="3">
    <source>
        <dbReference type="EMBL" id="MCA9385302.1"/>
    </source>
</evidence>
<reference evidence="3" key="1">
    <citation type="submission" date="2020-04" db="EMBL/GenBank/DDBJ databases">
        <authorList>
            <person name="Zhang T."/>
        </authorList>
    </citation>
    <scope>NUCLEOTIDE SEQUENCE</scope>
    <source>
        <strain evidence="3">HKST-UBA11</strain>
    </source>
</reference>
<dbReference type="PANTHER" id="PTHR35800">
    <property type="entry name" value="PROTEIN JAG"/>
    <property type="match status" value="1"/>
</dbReference>
<protein>
    <submittedName>
        <fullName evidence="3">KH domain-containing protein</fullName>
    </submittedName>
</protein>
<dbReference type="InterPro" id="IPR001374">
    <property type="entry name" value="R3H_dom"/>
</dbReference>
<accession>A0A955RKC5</accession>
<comment type="caution">
    <text evidence="3">The sequence shown here is derived from an EMBL/GenBank/DDBJ whole genome shotgun (WGS) entry which is preliminary data.</text>
</comment>
<dbReference type="Pfam" id="PF01424">
    <property type="entry name" value="R3H"/>
    <property type="match status" value="1"/>
</dbReference>
<evidence type="ECO:0000256" key="1">
    <source>
        <dbReference type="SAM" id="MobiDB-lite"/>
    </source>
</evidence>
<dbReference type="CDD" id="cd02644">
    <property type="entry name" value="R3H_jag"/>
    <property type="match status" value="1"/>
</dbReference>
<dbReference type="Gene3D" id="3.30.300.20">
    <property type="match status" value="1"/>
</dbReference>
<dbReference type="InterPro" id="IPR039247">
    <property type="entry name" value="KhpB"/>
</dbReference>
<dbReference type="InterPro" id="IPR036867">
    <property type="entry name" value="R3H_dom_sf"/>
</dbReference>
<dbReference type="Pfam" id="PF13083">
    <property type="entry name" value="KH_KhpA-B"/>
    <property type="match status" value="1"/>
</dbReference>
<proteinExistence type="predicted"/>
<dbReference type="CDD" id="cd02414">
    <property type="entry name" value="KH-II_Jag"/>
    <property type="match status" value="1"/>
</dbReference>
<dbReference type="AlphaFoldDB" id="A0A955RKC5"/>
<sequence length="160" mass="18093">MTTDSLKNKAEQLMGEFLQELGIPAEVSVEIVELEEDDKEGSILKIHLQGDELGDLIGYQGKNLEALQVLFSMAFNQEDEEYTKVVVDVNSYRKKREEYLESVAERALMDVAQSGQSVALPPMKPSERRVIHVVLKKDETVETSSEGEEPERYVVVHPKK</sequence>
<dbReference type="PROSITE" id="PS51061">
    <property type="entry name" value="R3H"/>
    <property type="match status" value="1"/>
</dbReference>
<dbReference type="SMART" id="SM00393">
    <property type="entry name" value="R3H"/>
    <property type="match status" value="1"/>
</dbReference>
<evidence type="ECO:0000259" key="2">
    <source>
        <dbReference type="PROSITE" id="PS51061"/>
    </source>
</evidence>
<name>A0A955RKC5_9BACT</name>
<feature type="domain" description="R3H" evidence="2">
    <location>
        <begin position="94"/>
        <end position="160"/>
    </location>
</feature>
<dbReference type="PANTHER" id="PTHR35800:SF1">
    <property type="entry name" value="RNA-BINDING PROTEIN KHPB"/>
    <property type="match status" value="1"/>
</dbReference>
<dbReference type="InterPro" id="IPR015946">
    <property type="entry name" value="KH_dom-like_a/b"/>
</dbReference>
<dbReference type="InterPro" id="IPR034079">
    <property type="entry name" value="R3H_KhpB"/>
</dbReference>
<dbReference type="Gene3D" id="3.30.1370.50">
    <property type="entry name" value="R3H-like domain"/>
    <property type="match status" value="1"/>
</dbReference>
<reference evidence="3" key="2">
    <citation type="journal article" date="2021" name="Microbiome">
        <title>Successional dynamics and alternative stable states in a saline activated sludge microbial community over 9 years.</title>
        <authorList>
            <person name="Wang Y."/>
            <person name="Ye J."/>
            <person name="Ju F."/>
            <person name="Liu L."/>
            <person name="Boyd J.A."/>
            <person name="Deng Y."/>
            <person name="Parks D.H."/>
            <person name="Jiang X."/>
            <person name="Yin X."/>
            <person name="Woodcroft B.J."/>
            <person name="Tyson G.W."/>
            <person name="Hugenholtz P."/>
            <person name="Polz M.F."/>
            <person name="Zhang T."/>
        </authorList>
    </citation>
    <scope>NUCLEOTIDE SEQUENCE</scope>
    <source>
        <strain evidence="3">HKST-UBA11</strain>
    </source>
</reference>
<dbReference type="SUPFAM" id="SSF82708">
    <property type="entry name" value="R3H domain"/>
    <property type="match status" value="1"/>
</dbReference>
<dbReference type="GO" id="GO:0003723">
    <property type="term" value="F:RNA binding"/>
    <property type="evidence" value="ECO:0007669"/>
    <property type="project" value="InterPro"/>
</dbReference>